<evidence type="ECO:0000259" key="1">
    <source>
        <dbReference type="Pfam" id="PF01636"/>
    </source>
</evidence>
<evidence type="ECO:0000313" key="2">
    <source>
        <dbReference type="EMBL" id="KAK0610655.1"/>
    </source>
</evidence>
<dbReference type="InterPro" id="IPR002575">
    <property type="entry name" value="Aminoglycoside_PTrfase"/>
</dbReference>
<gene>
    <name evidence="2" type="ORF">B0T17DRAFT_121000</name>
</gene>
<sequence length="352" mass="39513">MAWTYSEYSIDAEMASFFSKTSATRSACDARAKELAGGNVVPVKVQGACSYSVYAGVDLEYVVQFRLKSLELRAETTTLARSVYGSLVPEAAFKGQIGEAIDEKEPLYVYLMSRIRGETHLDFVLAYGRPANSPENFERRRILMADLGRFFALSWRAPQQVDTAYRSRLGLTYVKELQILLSALPDRFRPTIQNCIESMDDILSLPMVLLHRDFGTCNIMVDETSCHLVGVIDWAEAEICPFGLNLHSLEALTGDLHLRNGWTRYEDYDALQGVFWDTFKQEAGILSRKSVRAINIARITGLLLSCGFTSRLASEPEPVPIGDDERARYNMLSLDGFLIDPVTRFQDFHLGG</sequence>
<evidence type="ECO:0000313" key="3">
    <source>
        <dbReference type="Proteomes" id="UP001174934"/>
    </source>
</evidence>
<dbReference type="InterPro" id="IPR011009">
    <property type="entry name" value="Kinase-like_dom_sf"/>
</dbReference>
<dbReference type="AlphaFoldDB" id="A0AA39U2Z0"/>
<proteinExistence type="predicted"/>
<reference evidence="2" key="1">
    <citation type="submission" date="2023-06" db="EMBL/GenBank/DDBJ databases">
        <title>Genome-scale phylogeny and comparative genomics of the fungal order Sordariales.</title>
        <authorList>
            <consortium name="Lawrence Berkeley National Laboratory"/>
            <person name="Hensen N."/>
            <person name="Bonometti L."/>
            <person name="Westerberg I."/>
            <person name="Brannstrom I.O."/>
            <person name="Guillou S."/>
            <person name="Cros-Aarteil S."/>
            <person name="Calhoun S."/>
            <person name="Haridas S."/>
            <person name="Kuo A."/>
            <person name="Mondo S."/>
            <person name="Pangilinan J."/>
            <person name="Riley R."/>
            <person name="LaButti K."/>
            <person name="Andreopoulos B."/>
            <person name="Lipzen A."/>
            <person name="Chen C."/>
            <person name="Yanf M."/>
            <person name="Daum C."/>
            <person name="Ng V."/>
            <person name="Clum A."/>
            <person name="Steindorff A."/>
            <person name="Ohm R."/>
            <person name="Martin F."/>
            <person name="Silar P."/>
            <person name="Natvig D."/>
            <person name="Lalanne C."/>
            <person name="Gautier V."/>
            <person name="Ament-velasquez S.L."/>
            <person name="Kruys A."/>
            <person name="Hutchinson M.I."/>
            <person name="Powell A.J."/>
            <person name="Barry K."/>
            <person name="Miller A.N."/>
            <person name="Grigoriev I.V."/>
            <person name="Debuchy R."/>
            <person name="Gladieux P."/>
            <person name="Thoren M.H."/>
            <person name="Johannesson H."/>
        </authorList>
    </citation>
    <scope>NUCLEOTIDE SEQUENCE</scope>
    <source>
        <strain evidence="2">SMH3391-2</strain>
    </source>
</reference>
<keyword evidence="3" id="KW-1185">Reference proteome</keyword>
<dbReference type="EMBL" id="JAULSR010000010">
    <property type="protein sequence ID" value="KAK0610655.1"/>
    <property type="molecule type" value="Genomic_DNA"/>
</dbReference>
<comment type="caution">
    <text evidence="2">The sequence shown here is derived from an EMBL/GenBank/DDBJ whole genome shotgun (WGS) entry which is preliminary data.</text>
</comment>
<protein>
    <recommendedName>
        <fullName evidence="1">Aminoglycoside phosphotransferase domain-containing protein</fullName>
    </recommendedName>
</protein>
<dbReference type="Proteomes" id="UP001174934">
    <property type="component" value="Unassembled WGS sequence"/>
</dbReference>
<dbReference type="Pfam" id="PF01636">
    <property type="entry name" value="APH"/>
    <property type="match status" value="1"/>
</dbReference>
<dbReference type="SUPFAM" id="SSF56112">
    <property type="entry name" value="Protein kinase-like (PK-like)"/>
    <property type="match status" value="1"/>
</dbReference>
<dbReference type="Gene3D" id="3.90.1200.10">
    <property type="match status" value="1"/>
</dbReference>
<accession>A0AA39U2Z0</accession>
<name>A0AA39U2Z0_9PEZI</name>
<feature type="domain" description="Aminoglycoside phosphotransferase" evidence="1">
    <location>
        <begin position="98"/>
        <end position="239"/>
    </location>
</feature>
<organism evidence="2 3">
    <name type="scientific">Bombardia bombarda</name>
    <dbReference type="NCBI Taxonomy" id="252184"/>
    <lineage>
        <taxon>Eukaryota</taxon>
        <taxon>Fungi</taxon>
        <taxon>Dikarya</taxon>
        <taxon>Ascomycota</taxon>
        <taxon>Pezizomycotina</taxon>
        <taxon>Sordariomycetes</taxon>
        <taxon>Sordariomycetidae</taxon>
        <taxon>Sordariales</taxon>
        <taxon>Lasiosphaeriaceae</taxon>
        <taxon>Bombardia</taxon>
    </lineage>
</organism>